<dbReference type="Pfam" id="PF00496">
    <property type="entry name" value="SBP_bac_5"/>
    <property type="match status" value="1"/>
</dbReference>
<feature type="signal peptide" evidence="1">
    <location>
        <begin position="1"/>
        <end position="20"/>
    </location>
</feature>
<keyword evidence="1" id="KW-0732">Signal</keyword>
<evidence type="ECO:0000259" key="2">
    <source>
        <dbReference type="Pfam" id="PF00496"/>
    </source>
</evidence>
<sequence length="693" mass="78730">MRIKKMACSMLTTLFLTSMAAVGFAEVQPPVEYPEGKVMPGGRETKLFNVEEMFVYKALPQYSQPAWMDQLVKDGKIPPVAERLPKEPQVQLTGGMSDGIGVYGGIWRDFAGAPTEGWNLAAGQTQGWFGINAIYEEPLVISGPTFLRKDKVEPLPNLAKSWEWQEDGKVLIMKLIEGAKWSDGDPFDTEDVMFTWNDIIHDSNVRAWSRESTWQIDGKPVTLEALDAYTLKWTFPQAYPIQMFFNMTELSFYVAPSHWLKDKHPRYNKNTDYVSFENCMPPTALPVPTLGPWVAVSYKTDEFMVMRRNPYYWKVDEEGRQLPYLDEVTFQKGTSGVGRSMGTMAGSLDHDNVENPQIFVEMAKKAASPETNFYLEWGPELLAFDLELNLSASLGVQNDNDKAMRGLFRDLRFRKALNYAIDRDGIGQALVRGPFMRAFPGGLYPGCPYYDRKSVVYYPYNVDSAKALLAEMGFADTDKNGILNWADGVLKGQDLVIQMTAHEDQAAAVLIAETLVTMLREVGIQVNFRPITSSVGDQNINDGKWETRVFRPGQEYAVPFARWMQIAPITATMPSWHRAGNEPRELLPFENDLIKLATQFSQEKDFEKQKALMFEYNKIFTENCYSIGLTVGRYGLALAKRFKNIPIGTPSFMYQWDWDNWRAEQVWVSPEDQAKYPETAPNTVPVPADYKKP</sequence>
<dbReference type="GO" id="GO:1904680">
    <property type="term" value="F:peptide transmembrane transporter activity"/>
    <property type="evidence" value="ECO:0007669"/>
    <property type="project" value="TreeGrafter"/>
</dbReference>
<evidence type="ECO:0000256" key="1">
    <source>
        <dbReference type="SAM" id="SignalP"/>
    </source>
</evidence>
<dbReference type="InterPro" id="IPR039424">
    <property type="entry name" value="SBP_5"/>
</dbReference>
<gene>
    <name evidence="3" type="ORF">U14_04788</name>
</gene>
<dbReference type="SUPFAM" id="SSF53850">
    <property type="entry name" value="Periplasmic binding protein-like II"/>
    <property type="match status" value="1"/>
</dbReference>
<reference evidence="3" key="1">
    <citation type="journal article" date="2015" name="PeerJ">
        <title>First genomic representation of candidate bacterial phylum KSB3 points to enhanced environmental sensing as a trigger of wastewater bulking.</title>
        <authorList>
            <person name="Sekiguchi Y."/>
            <person name="Ohashi A."/>
            <person name="Parks D.H."/>
            <person name="Yamauchi T."/>
            <person name="Tyson G.W."/>
            <person name="Hugenholtz P."/>
        </authorList>
    </citation>
    <scope>NUCLEOTIDE SEQUENCE [LARGE SCALE GENOMIC DNA]</scope>
</reference>
<protein>
    <submittedName>
        <fullName evidence="3">Alpha-galactoside ABC transporter substrate binding protein</fullName>
    </submittedName>
</protein>
<dbReference type="Gene3D" id="3.10.105.10">
    <property type="entry name" value="Dipeptide-binding Protein, Domain 3"/>
    <property type="match status" value="1"/>
</dbReference>
<keyword evidence="4" id="KW-1185">Reference proteome</keyword>
<evidence type="ECO:0000313" key="3">
    <source>
        <dbReference type="EMBL" id="GAK53523.1"/>
    </source>
</evidence>
<dbReference type="Proteomes" id="UP000030700">
    <property type="component" value="Unassembled WGS sequence"/>
</dbReference>
<accession>A0A0S6W5W9</accession>
<proteinExistence type="predicted"/>
<dbReference type="GO" id="GO:0015833">
    <property type="term" value="P:peptide transport"/>
    <property type="evidence" value="ECO:0007669"/>
    <property type="project" value="TreeGrafter"/>
</dbReference>
<dbReference type="PANTHER" id="PTHR30290:SF62">
    <property type="entry name" value="OLIGOPEPTIDE ABC TRANSPORTER, PERIPLASMIC OLIGOPEPTIDE-BINDING PROTEIN"/>
    <property type="match status" value="1"/>
</dbReference>
<dbReference type="Gene3D" id="3.40.190.10">
    <property type="entry name" value="Periplasmic binding protein-like II"/>
    <property type="match status" value="1"/>
</dbReference>
<name>A0A0S6W5W9_9BACT</name>
<evidence type="ECO:0000313" key="4">
    <source>
        <dbReference type="Proteomes" id="UP000030700"/>
    </source>
</evidence>
<dbReference type="InterPro" id="IPR000914">
    <property type="entry name" value="SBP_5_dom"/>
</dbReference>
<organism evidence="3">
    <name type="scientific">Candidatus Moduliflexus flocculans</name>
    <dbReference type="NCBI Taxonomy" id="1499966"/>
    <lineage>
        <taxon>Bacteria</taxon>
        <taxon>Candidatus Moduliflexota</taxon>
        <taxon>Candidatus Moduliflexia</taxon>
        <taxon>Candidatus Moduliflexales</taxon>
        <taxon>Candidatus Moduliflexaceae</taxon>
    </lineage>
</organism>
<dbReference type="EMBL" id="DF820459">
    <property type="protein sequence ID" value="GAK53523.1"/>
    <property type="molecule type" value="Genomic_DNA"/>
</dbReference>
<dbReference type="PANTHER" id="PTHR30290">
    <property type="entry name" value="PERIPLASMIC BINDING COMPONENT OF ABC TRANSPORTER"/>
    <property type="match status" value="1"/>
</dbReference>
<dbReference type="STRING" id="1499966.U14_04788"/>
<feature type="chain" id="PRO_5006631615" evidence="1">
    <location>
        <begin position="21"/>
        <end position="693"/>
    </location>
</feature>
<dbReference type="HOGENOM" id="CLU_017028_8_2_0"/>
<feature type="domain" description="Solute-binding protein family 5" evidence="2">
    <location>
        <begin position="154"/>
        <end position="559"/>
    </location>
</feature>
<dbReference type="AlphaFoldDB" id="A0A0S6W5W9"/>
<dbReference type="CDD" id="cd08500">
    <property type="entry name" value="PBP2_NikA_DppA_OppA_like_4"/>
    <property type="match status" value="1"/>
</dbReference>